<dbReference type="GO" id="GO:0005737">
    <property type="term" value="C:cytoplasm"/>
    <property type="evidence" value="ECO:0007669"/>
    <property type="project" value="UniProtKB-SubCell"/>
</dbReference>
<evidence type="ECO:0000313" key="4">
    <source>
        <dbReference type="EMBL" id="CDR42646.1"/>
    </source>
</evidence>
<dbReference type="VEuPathDB" id="FungiDB:BON22_3234"/>
<dbReference type="PANTHER" id="PTHR45994:SF1">
    <property type="entry name" value="FI21225P1"/>
    <property type="match status" value="1"/>
</dbReference>
<evidence type="ECO:0000256" key="2">
    <source>
        <dbReference type="ARBA" id="ARBA00022490"/>
    </source>
</evidence>
<keyword evidence="2" id="KW-0963">Cytoplasm</keyword>
<dbReference type="Gene3D" id="1.25.10.100">
    <property type="match status" value="1"/>
</dbReference>
<sequence length="670" mass="75456">MTEEIKHKFDELKVSDASQDPVTAIYTKPADASPSQIKHVFESTTPDEQKTLNKRIDSDIKTTIDLIERAQDSKLLMKKLTKERSLPYLQHLRQSLKTSPSEFTLTLIDAFINNFQYTLDELTPTISSILPFISAYQIVTMSLIKFYALFKDSTIPVLSDGLEVLTIEEDYTASFKLMALIFQLNHTEAAQIFSMNTLQLLLYQVPTKSSSVIKEALTLLSAACVDEAMRKEISEKYLEVLIAGCKADDKEIQSLAALVVVKTWNFAKLKEKGNIGVEELMEIFLSELNESSIEGLTYLSIKKSVRVRLRSDDEFVFDLTKMLDNPQGNNVYGTLVLLANMTSIEEENEINQLKKQANKGLDDDVEETPEEVEEFMSDLIERQVIAKICSLSKMSKASMNQVITIIFNSTRKRNNHAEIIKQGALLRLLDYLGREPELTDTKMLAYRALAALLVTANPQLVFNTYSPKSAVNFLFQFIAFESTSLKDQFQSLLSLTNLSILDNGRLTELQWDTIDDLLTQQNTLLRRATLELISNLMQHKSNLPDLFDPTNSKAQKRLELVVKLTTLDDIKSQCSAVAALSFAATFPFIGADLVKNKTLIKNLVNLIDKQSNEPDLMERVLFVTYNVLFAAGDAGEFNSEKLISGCAKVLKTNQNTEAKEMASEIIKMIK</sequence>
<feature type="domain" description="UNC-45/Cro1/She4 central" evidence="3">
    <location>
        <begin position="137"/>
        <end position="263"/>
    </location>
</feature>
<dbReference type="Gene3D" id="1.25.10.10">
    <property type="entry name" value="Leucine-rich Repeat Variant"/>
    <property type="match status" value="1"/>
</dbReference>
<dbReference type="EMBL" id="LK052895">
    <property type="protein sequence ID" value="CDR42646.1"/>
    <property type="molecule type" value="Genomic_DNA"/>
</dbReference>
<comment type="subcellular location">
    <subcellularLocation>
        <location evidence="1">Cytoplasm</location>
    </subcellularLocation>
</comment>
<reference evidence="4" key="1">
    <citation type="journal article" date="2014" name="Genome Announc.">
        <title>Genome sequence of the yeast Cyberlindnera fabianii (Hansenula fabianii).</title>
        <authorList>
            <person name="Freel K.C."/>
            <person name="Sarilar V."/>
            <person name="Neuveglise C."/>
            <person name="Devillers H."/>
            <person name="Friedrich A."/>
            <person name="Schacherer J."/>
        </authorList>
    </citation>
    <scope>NUCLEOTIDE SEQUENCE</scope>
    <source>
        <strain evidence="4">YJS4271</strain>
    </source>
</reference>
<dbReference type="Pfam" id="PF11701">
    <property type="entry name" value="UNC45-central"/>
    <property type="match status" value="1"/>
</dbReference>
<protein>
    <submittedName>
        <fullName evidence="4">CYFA0S10e00650g1_1</fullName>
    </submittedName>
</protein>
<organism evidence="4">
    <name type="scientific">Cyberlindnera fabianii</name>
    <name type="common">Yeast</name>
    <name type="synonym">Hansenula fabianii</name>
    <dbReference type="NCBI Taxonomy" id="36022"/>
    <lineage>
        <taxon>Eukaryota</taxon>
        <taxon>Fungi</taxon>
        <taxon>Dikarya</taxon>
        <taxon>Ascomycota</taxon>
        <taxon>Saccharomycotina</taxon>
        <taxon>Saccharomycetes</taxon>
        <taxon>Phaffomycetales</taxon>
        <taxon>Phaffomycetaceae</taxon>
        <taxon>Cyberlindnera</taxon>
    </lineage>
</organism>
<dbReference type="SUPFAM" id="SSF48371">
    <property type="entry name" value="ARM repeat"/>
    <property type="match status" value="2"/>
</dbReference>
<proteinExistence type="predicted"/>
<dbReference type="InterPro" id="IPR011989">
    <property type="entry name" value="ARM-like"/>
</dbReference>
<dbReference type="InterPro" id="IPR016024">
    <property type="entry name" value="ARM-type_fold"/>
</dbReference>
<dbReference type="PANTHER" id="PTHR45994">
    <property type="entry name" value="FI21225P1"/>
    <property type="match status" value="1"/>
</dbReference>
<gene>
    <name evidence="4" type="ORF">CYFA0S_10e00650g</name>
</gene>
<dbReference type="InterPro" id="IPR024660">
    <property type="entry name" value="UCS_central_dom"/>
</dbReference>
<dbReference type="OrthoDB" id="5574718at2759"/>
<dbReference type="GO" id="GO:0051879">
    <property type="term" value="F:Hsp90 protein binding"/>
    <property type="evidence" value="ECO:0007669"/>
    <property type="project" value="TreeGrafter"/>
</dbReference>
<dbReference type="AlphaFoldDB" id="A0A061AYN2"/>
<accession>A0A061AYN2</accession>
<evidence type="ECO:0000259" key="3">
    <source>
        <dbReference type="Pfam" id="PF11701"/>
    </source>
</evidence>
<evidence type="ECO:0000256" key="1">
    <source>
        <dbReference type="ARBA" id="ARBA00004496"/>
    </source>
</evidence>
<name>A0A061AYN2_CYBFA</name>
<dbReference type="PhylomeDB" id="A0A061AYN2"/>